<protein>
    <submittedName>
        <fullName evidence="2">Uncharacterized protein</fullName>
    </submittedName>
</protein>
<evidence type="ECO:0000256" key="1">
    <source>
        <dbReference type="SAM" id="SignalP"/>
    </source>
</evidence>
<reference evidence="2 3" key="1">
    <citation type="journal article" date="2022" name="bioRxiv">
        <title>Genomics of Preaxostyla Flagellates Illuminates Evolutionary Transitions and the Path Towards Mitochondrial Loss.</title>
        <authorList>
            <person name="Novak L.V.F."/>
            <person name="Treitli S.C."/>
            <person name="Pyrih J."/>
            <person name="Halakuc P."/>
            <person name="Pipaliya S.V."/>
            <person name="Vacek V."/>
            <person name="Brzon O."/>
            <person name="Soukal P."/>
            <person name="Eme L."/>
            <person name="Dacks J.B."/>
            <person name="Karnkowska A."/>
            <person name="Elias M."/>
            <person name="Hampl V."/>
        </authorList>
    </citation>
    <scope>NUCLEOTIDE SEQUENCE [LARGE SCALE GENOMIC DNA]</scope>
    <source>
        <strain evidence="2">NAU3</strain>
        <tissue evidence="2">Gut</tissue>
    </source>
</reference>
<dbReference type="Proteomes" id="UP001281761">
    <property type="component" value="Unassembled WGS sequence"/>
</dbReference>
<gene>
    <name evidence="2" type="ORF">BLNAU_3273</name>
</gene>
<feature type="signal peptide" evidence="1">
    <location>
        <begin position="1"/>
        <end position="25"/>
    </location>
</feature>
<evidence type="ECO:0000313" key="3">
    <source>
        <dbReference type="Proteomes" id="UP001281761"/>
    </source>
</evidence>
<keyword evidence="1" id="KW-0732">Signal</keyword>
<evidence type="ECO:0000313" key="2">
    <source>
        <dbReference type="EMBL" id="KAK2961836.1"/>
    </source>
</evidence>
<feature type="chain" id="PRO_5046891386" evidence="1">
    <location>
        <begin position="26"/>
        <end position="488"/>
    </location>
</feature>
<accession>A0ABQ9YDW5</accession>
<dbReference type="InterPro" id="IPR032675">
    <property type="entry name" value="LRR_dom_sf"/>
</dbReference>
<keyword evidence="3" id="KW-1185">Reference proteome</keyword>
<organism evidence="2 3">
    <name type="scientific">Blattamonas nauphoetae</name>
    <dbReference type="NCBI Taxonomy" id="2049346"/>
    <lineage>
        <taxon>Eukaryota</taxon>
        <taxon>Metamonada</taxon>
        <taxon>Preaxostyla</taxon>
        <taxon>Oxymonadida</taxon>
        <taxon>Blattamonas</taxon>
    </lineage>
</organism>
<dbReference type="InterPro" id="IPR001611">
    <property type="entry name" value="Leu-rich_rpt"/>
</dbReference>
<dbReference type="SUPFAM" id="SSF52058">
    <property type="entry name" value="L domain-like"/>
    <property type="match status" value="1"/>
</dbReference>
<comment type="caution">
    <text evidence="2">The sequence shown here is derived from an EMBL/GenBank/DDBJ whole genome shotgun (WGS) entry which is preliminary data.</text>
</comment>
<dbReference type="EMBL" id="JARBJD010000014">
    <property type="protein sequence ID" value="KAK2961836.1"/>
    <property type="molecule type" value="Genomic_DNA"/>
</dbReference>
<sequence>MIYERTGTGTHHGVVLCALERLLLASNLLTSVLPLVSQFRKLHTLSLAGNGISELKCRFFRSLPNLSRLNLLFNKLTHLPELIVAVSPPAILRNMHSTHPSHTETDFSHRTDAGRCNIVRISTSLLINPSWHFYSLPIIENTALNTMTFSDDDPEYSPFLNWNPDDGVTIQSSTPIYFSLVAMVRDGDQFDEEHLEKAKTFFSSLKRNLRGQHDLEALLNVVGQGSPNPTAVFMDSMAVLLGSSYLCIVQQTLRYIEHCLDNFSPSKRLVFLSCKLIPRILSTPYLRDLSKIGQRLILNDLIGILSEGISVASLHIIGYLRTNFNIDPESIRNVVLHEVLTPIELSLVQLRRNPFILSWKDEDQNVFSLFFFIFEDCAFHQPTMDFICSSHIPTVFQSLLLEVENEPVYQFVIWFLSYNISRWKMDGGDTASRGRLLLQTLEQEGFRDGLVQTQFHDDLRRHGKALRGDSFKIMNDLGMNIPEPETMM</sequence>
<dbReference type="Gene3D" id="3.80.10.10">
    <property type="entry name" value="Ribonuclease Inhibitor"/>
    <property type="match status" value="1"/>
</dbReference>
<name>A0ABQ9YDW5_9EUKA</name>
<dbReference type="PROSITE" id="PS51450">
    <property type="entry name" value="LRR"/>
    <property type="match status" value="1"/>
</dbReference>
<proteinExistence type="predicted"/>